<evidence type="ECO:0000256" key="1">
    <source>
        <dbReference type="ARBA" id="ARBA00022723"/>
    </source>
</evidence>
<dbReference type="Proteomes" id="UP001054902">
    <property type="component" value="Unassembled WGS sequence"/>
</dbReference>
<dbReference type="Gene3D" id="4.10.1130.20">
    <property type="match status" value="1"/>
</dbReference>
<evidence type="ECO:0000259" key="4">
    <source>
        <dbReference type="PROSITE" id="PS51401"/>
    </source>
</evidence>
<dbReference type="EMBL" id="BLLK01000023">
    <property type="protein sequence ID" value="GFH47700.1"/>
    <property type="molecule type" value="Genomic_DNA"/>
</dbReference>
<sequence>MKVFLHYEDNQDKSLHKSLKITLPKKWKSGPTNKLLEFGVESYNASELGKSNPLDAATLHLAHKVQPEESKSENDAVLTPLASDAIVMEVIDDRDALYMCHGASQTLQQIKDIQQAEIEKKKQELANTVACVHFGCKNRWVKGTPPPDCTYHASPPVFHETAKFWSCCPQKKAYDWEDFQAIKGCLTGKCTNVKEENEQKQFLGGCDLREQIGEAQKLKSIDDFNAAQAAGGSEAAPILTRLKGVMAEIGVENELFDQVFEGIQKDTGDDLDAATQELGVKLKKAMKAIAVEQLRIK</sequence>
<organism evidence="5 6">
    <name type="scientific">Chaetoceros tenuissimus</name>
    <dbReference type="NCBI Taxonomy" id="426638"/>
    <lineage>
        <taxon>Eukaryota</taxon>
        <taxon>Sar</taxon>
        <taxon>Stramenopiles</taxon>
        <taxon>Ochrophyta</taxon>
        <taxon>Bacillariophyta</taxon>
        <taxon>Coscinodiscophyceae</taxon>
        <taxon>Chaetocerotophycidae</taxon>
        <taxon>Chaetocerotales</taxon>
        <taxon>Chaetocerotaceae</taxon>
        <taxon>Chaetoceros</taxon>
    </lineage>
</organism>
<dbReference type="PANTHER" id="PTHR46983">
    <property type="entry name" value="CYSTEINE AND HISTIDINE-RICH DOMAIN-CONTAINING PROTEIN 1"/>
    <property type="match status" value="1"/>
</dbReference>
<keyword evidence="1" id="KW-0479">Metal-binding</keyword>
<keyword evidence="2" id="KW-0677">Repeat</keyword>
<dbReference type="GO" id="GO:0046872">
    <property type="term" value="F:metal ion binding"/>
    <property type="evidence" value="ECO:0007669"/>
    <property type="project" value="UniProtKB-KW"/>
</dbReference>
<accession>A0AAD3CN04</accession>
<gene>
    <name evidence="5" type="ORF">CTEN210_04175</name>
</gene>
<comment type="caution">
    <text evidence="5">The sequence shown here is derived from an EMBL/GenBank/DDBJ whole genome shotgun (WGS) entry which is preliminary data.</text>
</comment>
<feature type="domain" description="CHORD" evidence="4">
    <location>
        <begin position="131"/>
        <end position="190"/>
    </location>
</feature>
<dbReference type="PROSITE" id="PS51401">
    <property type="entry name" value="CHORD"/>
    <property type="match status" value="1"/>
</dbReference>
<dbReference type="InterPro" id="IPR007051">
    <property type="entry name" value="CHORD_dom"/>
</dbReference>
<proteinExistence type="predicted"/>
<keyword evidence="6" id="KW-1185">Reference proteome</keyword>
<reference evidence="5 6" key="1">
    <citation type="journal article" date="2021" name="Sci. Rep.">
        <title>The genome of the diatom Chaetoceros tenuissimus carries an ancient integrated fragment of an extant virus.</title>
        <authorList>
            <person name="Hongo Y."/>
            <person name="Kimura K."/>
            <person name="Takaki Y."/>
            <person name="Yoshida Y."/>
            <person name="Baba S."/>
            <person name="Kobayashi G."/>
            <person name="Nagasaki K."/>
            <person name="Hano T."/>
            <person name="Tomaru Y."/>
        </authorList>
    </citation>
    <scope>NUCLEOTIDE SEQUENCE [LARGE SCALE GENOMIC DNA]</scope>
    <source>
        <strain evidence="5 6">NIES-3715</strain>
    </source>
</reference>
<evidence type="ECO:0000313" key="6">
    <source>
        <dbReference type="Proteomes" id="UP001054902"/>
    </source>
</evidence>
<dbReference type="InterPro" id="IPR039790">
    <property type="entry name" value="CHRD1"/>
</dbReference>
<dbReference type="Pfam" id="PF04968">
    <property type="entry name" value="CHORD"/>
    <property type="match status" value="1"/>
</dbReference>
<evidence type="ECO:0000256" key="2">
    <source>
        <dbReference type="ARBA" id="ARBA00022737"/>
    </source>
</evidence>
<evidence type="ECO:0000313" key="5">
    <source>
        <dbReference type="EMBL" id="GFH47700.1"/>
    </source>
</evidence>
<evidence type="ECO:0000256" key="3">
    <source>
        <dbReference type="ARBA" id="ARBA00022833"/>
    </source>
</evidence>
<protein>
    <recommendedName>
        <fullName evidence="4">CHORD domain-containing protein</fullName>
    </recommendedName>
</protein>
<dbReference type="PANTHER" id="PTHR46983:SF3">
    <property type="entry name" value="CHPADIPLOID STATE MAINTENANCE PROTEIN CHPA"/>
    <property type="match status" value="1"/>
</dbReference>
<dbReference type="AlphaFoldDB" id="A0AAD3CN04"/>
<name>A0AAD3CN04_9STRA</name>
<keyword evidence="3" id="KW-0862">Zinc</keyword>